<keyword evidence="4" id="KW-1185">Reference proteome</keyword>
<dbReference type="EMBL" id="JAANNP010000001">
    <property type="protein sequence ID" value="NHC12520.1"/>
    <property type="molecule type" value="Genomic_DNA"/>
</dbReference>
<sequence>MIPLSRGAIHHVNLGDTPEGHEAAFTRPALVLSAHYLMPEQVTIVVPGTRTRLGWVTHVEVTPEESGLLETTYLQCEQVRAISTSRISRRLGTANGMHMTRIESILREILGL</sequence>
<dbReference type="Proteomes" id="UP000800981">
    <property type="component" value="Unassembled WGS sequence"/>
</dbReference>
<accession>A0ABX0GPW5</accession>
<organism evidence="3 4">
    <name type="scientific">Motilibacter deserti</name>
    <dbReference type="NCBI Taxonomy" id="2714956"/>
    <lineage>
        <taxon>Bacteria</taxon>
        <taxon>Bacillati</taxon>
        <taxon>Actinomycetota</taxon>
        <taxon>Actinomycetes</taxon>
        <taxon>Motilibacterales</taxon>
        <taxon>Motilibacteraceae</taxon>
        <taxon>Motilibacter</taxon>
    </lineage>
</organism>
<dbReference type="Pfam" id="PF02452">
    <property type="entry name" value="PemK_toxin"/>
    <property type="match status" value="1"/>
</dbReference>
<comment type="caution">
    <text evidence="3">The sequence shown here is derived from an EMBL/GenBank/DDBJ whole genome shotgun (WGS) entry which is preliminary data.</text>
</comment>
<dbReference type="PANTHER" id="PTHR33988">
    <property type="entry name" value="ENDORIBONUCLEASE MAZF-RELATED"/>
    <property type="match status" value="1"/>
</dbReference>
<dbReference type="SUPFAM" id="SSF50118">
    <property type="entry name" value="Cell growth inhibitor/plasmid maintenance toxic component"/>
    <property type="match status" value="1"/>
</dbReference>
<dbReference type="Gene3D" id="2.30.30.110">
    <property type="match status" value="1"/>
</dbReference>
<keyword evidence="2" id="KW-1277">Toxin-antitoxin system</keyword>
<comment type="similarity">
    <text evidence="1">Belongs to the PemK/MazF family.</text>
</comment>
<evidence type="ECO:0000313" key="3">
    <source>
        <dbReference type="EMBL" id="NHC12520.1"/>
    </source>
</evidence>
<evidence type="ECO:0000256" key="1">
    <source>
        <dbReference type="ARBA" id="ARBA00007521"/>
    </source>
</evidence>
<reference evidence="3 4" key="1">
    <citation type="submission" date="2020-03" db="EMBL/GenBank/DDBJ databases">
        <title>Two novel Motilibacter sp.</title>
        <authorList>
            <person name="Liu S."/>
        </authorList>
    </citation>
    <scope>NUCLEOTIDE SEQUENCE [LARGE SCALE GENOMIC DNA]</scope>
    <source>
        <strain evidence="3 4">E257</strain>
    </source>
</reference>
<dbReference type="InterPro" id="IPR011067">
    <property type="entry name" value="Plasmid_toxin/cell-grow_inhib"/>
</dbReference>
<name>A0ABX0GPW5_9ACTN</name>
<dbReference type="InterPro" id="IPR003477">
    <property type="entry name" value="PemK-like"/>
</dbReference>
<proteinExistence type="inferred from homology"/>
<dbReference type="PANTHER" id="PTHR33988:SF1">
    <property type="entry name" value="ENDORIBONUCLEASE MAZF7-RELATED"/>
    <property type="match status" value="1"/>
</dbReference>
<evidence type="ECO:0000256" key="2">
    <source>
        <dbReference type="ARBA" id="ARBA00022649"/>
    </source>
</evidence>
<evidence type="ECO:0000313" key="4">
    <source>
        <dbReference type="Proteomes" id="UP000800981"/>
    </source>
</evidence>
<gene>
    <name evidence="3" type="ORF">G9H71_01815</name>
</gene>
<protein>
    <submittedName>
        <fullName evidence="3">Type II toxin-antitoxin system PemK/MazF family toxin</fullName>
    </submittedName>
</protein>
<dbReference type="RefSeq" id="WP_166276920.1">
    <property type="nucleotide sequence ID" value="NZ_JAANNP010000001.1"/>
</dbReference>